<dbReference type="RefSeq" id="WP_058459611.1">
    <property type="nucleotide sequence ID" value="NZ_CAAAIY010000010.1"/>
</dbReference>
<dbReference type="SUPFAM" id="SSF51735">
    <property type="entry name" value="NAD(P)-binding Rossmann-fold domains"/>
    <property type="match status" value="1"/>
</dbReference>
<accession>A0A0W0RQL2</accession>
<dbReference type="PANTHER" id="PTHR11092">
    <property type="entry name" value="SUGAR NUCLEOTIDE EPIMERASE RELATED"/>
    <property type="match status" value="1"/>
</dbReference>
<dbReference type="EMBL" id="LNXU01000019">
    <property type="protein sequence ID" value="KTC73334.1"/>
    <property type="molecule type" value="Genomic_DNA"/>
</dbReference>
<dbReference type="PANTHER" id="PTHR11092:SF0">
    <property type="entry name" value="EPIMERASE FAMILY PROTEIN SDR39U1"/>
    <property type="match status" value="1"/>
</dbReference>
<dbReference type="STRING" id="447.Lboz_1980"/>
<feature type="domain" description="DUF1731" evidence="3">
    <location>
        <begin position="260"/>
        <end position="305"/>
    </location>
</feature>
<dbReference type="Pfam" id="PF01370">
    <property type="entry name" value="Epimerase"/>
    <property type="match status" value="1"/>
</dbReference>
<dbReference type="Pfam" id="PF08338">
    <property type="entry name" value="DUF1731"/>
    <property type="match status" value="1"/>
</dbReference>
<evidence type="ECO:0000313" key="4">
    <source>
        <dbReference type="EMBL" id="KTC73334.1"/>
    </source>
</evidence>
<evidence type="ECO:0000259" key="3">
    <source>
        <dbReference type="Pfam" id="PF08338"/>
    </source>
</evidence>
<gene>
    <name evidence="4" type="ORF">Lboz_1980</name>
</gene>
<keyword evidence="5" id="KW-1185">Reference proteome</keyword>
<evidence type="ECO:0000259" key="2">
    <source>
        <dbReference type="Pfam" id="PF01370"/>
    </source>
</evidence>
<dbReference type="InterPro" id="IPR013549">
    <property type="entry name" value="DUF1731"/>
</dbReference>
<dbReference type="InterPro" id="IPR036291">
    <property type="entry name" value="NAD(P)-bd_dom_sf"/>
</dbReference>
<dbReference type="InterPro" id="IPR010099">
    <property type="entry name" value="SDR39U1"/>
</dbReference>
<protein>
    <submittedName>
        <fullName evidence="4">Nucleoside-diphosphate sugar epimerase</fullName>
    </submittedName>
</protein>
<comment type="caution">
    <text evidence="4">The sequence shown here is derived from an EMBL/GenBank/DDBJ whole genome shotgun (WGS) entry which is preliminary data.</text>
</comment>
<dbReference type="PATRIC" id="fig|447.4.peg.2109"/>
<evidence type="ECO:0000256" key="1">
    <source>
        <dbReference type="ARBA" id="ARBA00009353"/>
    </source>
</evidence>
<organism evidence="4 5">
    <name type="scientific">Legionella bozemanae</name>
    <name type="common">Fluoribacter bozemanae</name>
    <dbReference type="NCBI Taxonomy" id="447"/>
    <lineage>
        <taxon>Bacteria</taxon>
        <taxon>Pseudomonadati</taxon>
        <taxon>Pseudomonadota</taxon>
        <taxon>Gammaproteobacteria</taxon>
        <taxon>Legionellales</taxon>
        <taxon>Legionellaceae</taxon>
        <taxon>Legionella</taxon>
    </lineage>
</organism>
<reference evidence="4 5" key="1">
    <citation type="submission" date="2015-11" db="EMBL/GenBank/DDBJ databases">
        <title>Genomic analysis of 38 Legionella species identifies large and diverse effector repertoires.</title>
        <authorList>
            <person name="Burstein D."/>
            <person name="Amaro F."/>
            <person name="Zusman T."/>
            <person name="Lifshitz Z."/>
            <person name="Cohen O."/>
            <person name="Gilbert J.A."/>
            <person name="Pupko T."/>
            <person name="Shuman H.A."/>
            <person name="Segal G."/>
        </authorList>
    </citation>
    <scope>NUCLEOTIDE SEQUENCE [LARGE SCALE GENOMIC DNA]</scope>
    <source>
        <strain evidence="4 5">WIGA</strain>
    </source>
</reference>
<dbReference type="Proteomes" id="UP000054695">
    <property type="component" value="Unassembled WGS sequence"/>
</dbReference>
<evidence type="ECO:0000313" key="5">
    <source>
        <dbReference type="Proteomes" id="UP000054695"/>
    </source>
</evidence>
<name>A0A0W0RQL2_LEGBO</name>
<dbReference type="Gene3D" id="3.40.50.720">
    <property type="entry name" value="NAD(P)-binding Rossmann-like Domain"/>
    <property type="match status" value="1"/>
</dbReference>
<dbReference type="InterPro" id="IPR001509">
    <property type="entry name" value="Epimerase_deHydtase"/>
</dbReference>
<sequence>MKIIVSGGTGLVGQTLVPELLQSGHEIYVIGRDEEKIKRTFSSTVHGTTWDKLNTLDPNEFDVIINLAGENIADHRWSAKTKETLLSSRIETTNQLVLWGIKADTKKPHLYNASAVGIYGLQKKLAQDHITFTETTPPIDSPETSFANQLVTQWEDTAKKGFAMGMPVTLMRFGVVLKRGGGMLKKLELPTRYGMGAVIGSGEQPLAWIDSTDHVEAIMFLLAHPEITGPVNLVAPESVSQKTFTKTFAQVLKKPAFLWMPAWIIQLLFGQMGEELLLSGQTVAPQRLSEYQFNFKYPTLLSALTKEFGG</sequence>
<dbReference type="OrthoDB" id="9801773at2"/>
<dbReference type="AlphaFoldDB" id="A0A0W0RQL2"/>
<feature type="domain" description="NAD-dependent epimerase/dehydratase" evidence="2">
    <location>
        <begin position="3"/>
        <end position="226"/>
    </location>
</feature>
<proteinExistence type="inferred from homology"/>
<comment type="similarity">
    <text evidence="1">Belongs to the NAD(P)-dependent epimerase/dehydratase family. SDR39U1 subfamily.</text>
</comment>
<dbReference type="NCBIfam" id="TIGR01777">
    <property type="entry name" value="yfcH"/>
    <property type="match status" value="1"/>
</dbReference>